<keyword evidence="2" id="KW-0808">Transferase</keyword>
<dbReference type="Gene3D" id="3.40.50.150">
    <property type="entry name" value="Vaccinia Virus protein VP39"/>
    <property type="match status" value="1"/>
</dbReference>
<evidence type="ECO:0000256" key="2">
    <source>
        <dbReference type="ARBA" id="ARBA00022679"/>
    </source>
</evidence>
<organism evidence="5 6">
    <name type="scientific">Candidatus Kutchimonas denitrificans</name>
    <dbReference type="NCBI Taxonomy" id="3056748"/>
    <lineage>
        <taxon>Bacteria</taxon>
        <taxon>Pseudomonadati</taxon>
        <taxon>Gemmatimonadota</taxon>
        <taxon>Gemmatimonadia</taxon>
        <taxon>Candidatus Palauibacterales</taxon>
        <taxon>Candidatus Palauibacteraceae</taxon>
        <taxon>Candidatus Kutchimonas</taxon>
    </lineage>
</organism>
<reference evidence="5 6" key="1">
    <citation type="submission" date="2020-01" db="EMBL/GenBank/DDBJ databases">
        <title>Genomes assembled from Gulf of Kutch pelagic sediment metagenomes.</title>
        <authorList>
            <person name="Chandrashekar M."/>
            <person name="Mahajan M.S."/>
            <person name="Dave K.J."/>
            <person name="Vatsa P."/>
            <person name="Nathani N.M."/>
        </authorList>
    </citation>
    <scope>NUCLEOTIDE SEQUENCE [LARGE SCALE GENOMIC DNA]</scope>
    <source>
        <strain evidence="5">KS3-K002</strain>
    </source>
</reference>
<evidence type="ECO:0000313" key="5">
    <source>
        <dbReference type="EMBL" id="NIR75909.1"/>
    </source>
</evidence>
<protein>
    <submittedName>
        <fullName evidence="5">Class I SAM-dependent methyltransferase</fullName>
    </submittedName>
</protein>
<proteinExistence type="predicted"/>
<keyword evidence="1 5" id="KW-0489">Methyltransferase</keyword>
<name>A0AAE4Z8R6_9BACT</name>
<dbReference type="CDD" id="cd02440">
    <property type="entry name" value="AdoMet_MTases"/>
    <property type="match status" value="1"/>
</dbReference>
<accession>A0AAE4Z8R6</accession>
<dbReference type="PANTHER" id="PTHR43464">
    <property type="entry name" value="METHYLTRANSFERASE"/>
    <property type="match status" value="1"/>
</dbReference>
<feature type="domain" description="Methyltransferase" evidence="4">
    <location>
        <begin position="42"/>
        <end position="128"/>
    </location>
</feature>
<keyword evidence="3" id="KW-0949">S-adenosyl-L-methionine</keyword>
<dbReference type="GO" id="GO:0032259">
    <property type="term" value="P:methylation"/>
    <property type="evidence" value="ECO:0007669"/>
    <property type="project" value="UniProtKB-KW"/>
</dbReference>
<dbReference type="EMBL" id="JAACAK010000099">
    <property type="protein sequence ID" value="NIR75909.1"/>
    <property type="molecule type" value="Genomic_DNA"/>
</dbReference>
<sequence length="204" mass="23464">MSKEDRSRWDERYRVGDWLDIDEPATILTLAEAWLQPPGLALDAACGSGRNALHLARRGYTVIAVDISWEGLQRLARRARAEDLPIHIVHGDLERFQLKPDCFDLVLNTRFLLRRLFDVYRRALKPGGLLLFETLTVDEIDVLGGDIRREFALERGELKAAFSDFEILLYEEGVLEEPEGERGMARLIGKRRASRPSRRSHQRL</sequence>
<dbReference type="PANTHER" id="PTHR43464:SF19">
    <property type="entry name" value="UBIQUINONE BIOSYNTHESIS O-METHYLTRANSFERASE, MITOCHONDRIAL"/>
    <property type="match status" value="1"/>
</dbReference>
<dbReference type="AlphaFoldDB" id="A0AAE4Z8R6"/>
<dbReference type="Pfam" id="PF13649">
    <property type="entry name" value="Methyltransf_25"/>
    <property type="match status" value="1"/>
</dbReference>
<dbReference type="InterPro" id="IPR041698">
    <property type="entry name" value="Methyltransf_25"/>
</dbReference>
<dbReference type="SUPFAM" id="SSF53335">
    <property type="entry name" value="S-adenosyl-L-methionine-dependent methyltransferases"/>
    <property type="match status" value="1"/>
</dbReference>
<evidence type="ECO:0000259" key="4">
    <source>
        <dbReference type="Pfam" id="PF13649"/>
    </source>
</evidence>
<dbReference type="GO" id="GO:0008168">
    <property type="term" value="F:methyltransferase activity"/>
    <property type="evidence" value="ECO:0007669"/>
    <property type="project" value="UniProtKB-KW"/>
</dbReference>
<evidence type="ECO:0000256" key="3">
    <source>
        <dbReference type="ARBA" id="ARBA00022691"/>
    </source>
</evidence>
<dbReference type="InterPro" id="IPR029063">
    <property type="entry name" value="SAM-dependent_MTases_sf"/>
</dbReference>
<comment type="caution">
    <text evidence="5">The sequence shown here is derived from an EMBL/GenBank/DDBJ whole genome shotgun (WGS) entry which is preliminary data.</text>
</comment>
<dbReference type="Proteomes" id="UP000702544">
    <property type="component" value="Unassembled WGS sequence"/>
</dbReference>
<evidence type="ECO:0000256" key="1">
    <source>
        <dbReference type="ARBA" id="ARBA00022603"/>
    </source>
</evidence>
<evidence type="ECO:0000313" key="6">
    <source>
        <dbReference type="Proteomes" id="UP000702544"/>
    </source>
</evidence>
<gene>
    <name evidence="5" type="ORF">GWO12_12480</name>
</gene>